<dbReference type="EMBL" id="JAFEJS010000001">
    <property type="protein sequence ID" value="MBT1171850.1"/>
    <property type="molecule type" value="Genomic_DNA"/>
</dbReference>
<dbReference type="Gene3D" id="2.40.440.10">
    <property type="entry name" value="L,D-transpeptidase catalytic domain-like"/>
    <property type="match status" value="1"/>
</dbReference>
<evidence type="ECO:0000256" key="1">
    <source>
        <dbReference type="ARBA" id="ARBA00004752"/>
    </source>
</evidence>
<name>A0ABS5UM20_9BIFI</name>
<dbReference type="RefSeq" id="WP_214357139.1">
    <property type="nucleotide sequence ID" value="NZ_JAFEJS010000001.1"/>
</dbReference>
<keyword evidence="7" id="KW-0812">Transmembrane</keyword>
<dbReference type="PROSITE" id="PS52029">
    <property type="entry name" value="LD_TPASE"/>
    <property type="match status" value="1"/>
</dbReference>
<evidence type="ECO:0000313" key="10">
    <source>
        <dbReference type="Proteomes" id="UP000773064"/>
    </source>
</evidence>
<evidence type="ECO:0000256" key="7">
    <source>
        <dbReference type="SAM" id="Phobius"/>
    </source>
</evidence>
<evidence type="ECO:0000256" key="3">
    <source>
        <dbReference type="ARBA" id="ARBA00022960"/>
    </source>
</evidence>
<evidence type="ECO:0000256" key="5">
    <source>
        <dbReference type="ARBA" id="ARBA00023316"/>
    </source>
</evidence>
<feature type="domain" description="L,D-TPase catalytic" evidence="8">
    <location>
        <begin position="108"/>
        <end position="228"/>
    </location>
</feature>
<evidence type="ECO:0000256" key="2">
    <source>
        <dbReference type="ARBA" id="ARBA00022679"/>
    </source>
</evidence>
<reference evidence="9 10" key="1">
    <citation type="journal article" date="2021" name="Environ. Microbiol.">
        <title>Genetic insights into the dark matter of the mammalian gut microbiota through targeted genome reconstruction.</title>
        <authorList>
            <person name="Lugli G.A."/>
            <person name="Alessandri G."/>
            <person name="Milani C."/>
            <person name="Viappiani A."/>
            <person name="Fontana F."/>
            <person name="Tarracchini C."/>
            <person name="Mancabelli L."/>
            <person name="Argentini C."/>
            <person name="Ruiz L."/>
            <person name="Margolles A."/>
            <person name="van Sinderen D."/>
            <person name="Turroni F."/>
            <person name="Ventura M."/>
        </authorList>
    </citation>
    <scope>NUCLEOTIDE SEQUENCE [LARGE SCALE GENOMIC DNA]</scope>
    <source>
        <strain evidence="9 10">MA2</strain>
    </source>
</reference>
<dbReference type="CDD" id="cd16913">
    <property type="entry name" value="YkuD_like"/>
    <property type="match status" value="1"/>
</dbReference>
<keyword evidence="7" id="KW-0472">Membrane</keyword>
<feature type="transmembrane region" description="Helical" evidence="7">
    <location>
        <begin position="21"/>
        <end position="43"/>
    </location>
</feature>
<sequence>MSRHSESARERRRRSDSVLAVRIAACAALAVVMCVAALAWSGYRADDAARVPESSAVVETAADRTVESGSAHALTRAKVPSVNAKLARERWMDPTGGEQPDLSGYRDLSVEVSIARQRVYVKSAGRTVYTMIVSTGADDTTPRGSFTLGVRGDHFYNPEERMGADYWVRIQGPYLFHSVPTGEQAGRYLEDEAAKLGRPASHGCVRLSVADAKWFYDQVPTGTPVTIV</sequence>
<keyword evidence="7" id="KW-1133">Transmembrane helix</keyword>
<evidence type="ECO:0000256" key="4">
    <source>
        <dbReference type="ARBA" id="ARBA00022984"/>
    </source>
</evidence>
<keyword evidence="2" id="KW-0808">Transferase</keyword>
<keyword evidence="10" id="KW-1185">Reference proteome</keyword>
<keyword evidence="4 6" id="KW-0573">Peptidoglycan synthesis</keyword>
<dbReference type="InterPro" id="IPR038063">
    <property type="entry name" value="Transpep_catalytic_dom"/>
</dbReference>
<feature type="active site" description="Proton donor/acceptor" evidence="6">
    <location>
        <position position="177"/>
    </location>
</feature>
<dbReference type="Proteomes" id="UP000773064">
    <property type="component" value="Unassembled WGS sequence"/>
</dbReference>
<evidence type="ECO:0000256" key="6">
    <source>
        <dbReference type="PROSITE-ProRule" id="PRU01373"/>
    </source>
</evidence>
<evidence type="ECO:0000313" key="9">
    <source>
        <dbReference type="EMBL" id="MBT1171850.1"/>
    </source>
</evidence>
<dbReference type="PANTHER" id="PTHR30582:SF2">
    <property type="entry name" value="L,D-TRANSPEPTIDASE YCIB-RELATED"/>
    <property type="match status" value="1"/>
</dbReference>
<keyword evidence="5 6" id="KW-0961">Cell wall biogenesis/degradation</keyword>
<keyword evidence="3 6" id="KW-0133">Cell shape</keyword>
<protein>
    <submittedName>
        <fullName evidence="9">L,D-transpeptidase</fullName>
    </submittedName>
</protein>
<dbReference type="SUPFAM" id="SSF141523">
    <property type="entry name" value="L,D-transpeptidase catalytic domain-like"/>
    <property type="match status" value="1"/>
</dbReference>
<gene>
    <name evidence="9" type="ORF">JS528_00445</name>
</gene>
<comment type="pathway">
    <text evidence="1 6">Cell wall biogenesis; peptidoglycan biosynthesis.</text>
</comment>
<accession>A0ABS5UM20</accession>
<dbReference type="Pfam" id="PF03734">
    <property type="entry name" value="YkuD"/>
    <property type="match status" value="1"/>
</dbReference>
<dbReference type="PANTHER" id="PTHR30582">
    <property type="entry name" value="L,D-TRANSPEPTIDASE"/>
    <property type="match status" value="1"/>
</dbReference>
<proteinExistence type="predicted"/>
<dbReference type="InterPro" id="IPR050979">
    <property type="entry name" value="LD-transpeptidase"/>
</dbReference>
<comment type="caution">
    <text evidence="9">The sequence shown here is derived from an EMBL/GenBank/DDBJ whole genome shotgun (WGS) entry which is preliminary data.</text>
</comment>
<evidence type="ECO:0000259" key="8">
    <source>
        <dbReference type="PROSITE" id="PS52029"/>
    </source>
</evidence>
<feature type="active site" description="Nucleophile" evidence="6">
    <location>
        <position position="204"/>
    </location>
</feature>
<organism evidence="9 10">
    <name type="scientific">Bifidobacterium santillanense</name>
    <dbReference type="NCBI Taxonomy" id="2809028"/>
    <lineage>
        <taxon>Bacteria</taxon>
        <taxon>Bacillati</taxon>
        <taxon>Actinomycetota</taxon>
        <taxon>Actinomycetes</taxon>
        <taxon>Bifidobacteriales</taxon>
        <taxon>Bifidobacteriaceae</taxon>
        <taxon>Bifidobacterium</taxon>
    </lineage>
</organism>
<dbReference type="InterPro" id="IPR005490">
    <property type="entry name" value="LD_TPept_cat_dom"/>
</dbReference>